<evidence type="ECO:0000313" key="3">
    <source>
        <dbReference type="EMBL" id="PIR83963.1"/>
    </source>
</evidence>
<dbReference type="AlphaFoldDB" id="A0A2H0UC09"/>
<sequence>MVSTCSYCGNNPVPHRLTKIGTSISAYLRPPRHDSLLQCFSAKAAQRCLQAVIGLFVLFGIARVTHDSKDALSARGEVLWEEAKRRGIAMHGYRVFGRKTDAYRAKVKGRSILFNGMPRPLISKSGSEWWLDDKATLKKKLIAANIPVSRGGRVDDLSAARSLFNSLEKPLVIKPAVGSRGRHTTTHIYTERELENAYRITKQLSRSCVLEEHLVGSVYRATIIDGQLVGVLGGDPPRIVSDGVSTIAALIERKNASRDPRISPVVLGESQLRFLLRLGYTSESILPPGMRIDVSEKIGIGYGGHSAEVTPTTHPETKRILTKAAEVVADPIIGFDFIIPDITKSPHEQRWGIIECNAVPFINLHHDPIEGTPVNVAKHVWDYVEAHIERF</sequence>
<keyword evidence="1" id="KW-0547">Nucleotide-binding</keyword>
<protein>
    <recommendedName>
        <fullName evidence="2">ATP-grasp domain-containing protein</fullName>
    </recommendedName>
</protein>
<name>A0A2H0UC09_9BACT</name>
<evidence type="ECO:0000259" key="2">
    <source>
        <dbReference type="PROSITE" id="PS50975"/>
    </source>
</evidence>
<dbReference type="PROSITE" id="PS50975">
    <property type="entry name" value="ATP_GRASP"/>
    <property type="match status" value="1"/>
</dbReference>
<dbReference type="Gene3D" id="3.30.1490.20">
    <property type="entry name" value="ATP-grasp fold, A domain"/>
    <property type="match status" value="1"/>
</dbReference>
<evidence type="ECO:0000256" key="1">
    <source>
        <dbReference type="PROSITE-ProRule" id="PRU00409"/>
    </source>
</evidence>
<accession>A0A2H0UC09</accession>
<dbReference type="Gene3D" id="3.30.470.20">
    <property type="entry name" value="ATP-grasp fold, B domain"/>
    <property type="match status" value="1"/>
</dbReference>
<dbReference type="SUPFAM" id="SSF56059">
    <property type="entry name" value="Glutathione synthetase ATP-binding domain-like"/>
    <property type="match status" value="1"/>
</dbReference>
<gene>
    <name evidence="3" type="ORF">COU18_00940</name>
</gene>
<dbReference type="InterPro" id="IPR011761">
    <property type="entry name" value="ATP-grasp"/>
</dbReference>
<dbReference type="EMBL" id="PFBK01000003">
    <property type="protein sequence ID" value="PIR83963.1"/>
    <property type="molecule type" value="Genomic_DNA"/>
</dbReference>
<feature type="domain" description="ATP-grasp" evidence="2">
    <location>
        <begin position="138"/>
        <end position="385"/>
    </location>
</feature>
<proteinExistence type="predicted"/>
<keyword evidence="1" id="KW-0067">ATP-binding</keyword>
<reference evidence="4" key="1">
    <citation type="submission" date="2017-09" db="EMBL/GenBank/DDBJ databases">
        <title>Depth-based differentiation of microbial function through sediment-hosted aquifers and enrichment of novel symbionts in the deep terrestrial subsurface.</title>
        <authorList>
            <person name="Probst A.J."/>
            <person name="Ladd B."/>
            <person name="Jarett J.K."/>
            <person name="Geller-Mcgrath D.E."/>
            <person name="Sieber C.M.K."/>
            <person name="Emerson J.B."/>
            <person name="Anantharaman K."/>
            <person name="Thomas B.C."/>
            <person name="Malmstrom R."/>
            <person name="Stieglmeier M."/>
            <person name="Klingl A."/>
            <person name="Woyke T."/>
            <person name="Ryan C.M."/>
            <person name="Banfield J.F."/>
        </authorList>
    </citation>
    <scope>NUCLEOTIDE SEQUENCE [LARGE SCALE GENOMIC DNA]</scope>
</reference>
<dbReference type="Proteomes" id="UP000231192">
    <property type="component" value="Unassembled WGS sequence"/>
</dbReference>
<comment type="caution">
    <text evidence="3">The sequence shown here is derived from an EMBL/GenBank/DDBJ whole genome shotgun (WGS) entry which is preliminary data.</text>
</comment>
<dbReference type="InterPro" id="IPR013815">
    <property type="entry name" value="ATP_grasp_subdomain_1"/>
</dbReference>
<evidence type="ECO:0000313" key="4">
    <source>
        <dbReference type="Proteomes" id="UP000231192"/>
    </source>
</evidence>
<dbReference type="GO" id="GO:0046872">
    <property type="term" value="F:metal ion binding"/>
    <property type="evidence" value="ECO:0007669"/>
    <property type="project" value="InterPro"/>
</dbReference>
<organism evidence="3 4">
    <name type="scientific">Candidatus Kaiserbacteria bacterium CG10_big_fil_rev_8_21_14_0_10_51_14</name>
    <dbReference type="NCBI Taxonomy" id="1974610"/>
    <lineage>
        <taxon>Bacteria</taxon>
        <taxon>Candidatus Kaiseribacteriota</taxon>
    </lineage>
</organism>
<dbReference type="GO" id="GO:0005524">
    <property type="term" value="F:ATP binding"/>
    <property type="evidence" value="ECO:0007669"/>
    <property type="project" value="UniProtKB-UniRule"/>
</dbReference>